<evidence type="ECO:0000256" key="2">
    <source>
        <dbReference type="ARBA" id="ARBA00008000"/>
    </source>
</evidence>
<dbReference type="PROSITE" id="PS51387">
    <property type="entry name" value="FAD_PCMH"/>
    <property type="match status" value="1"/>
</dbReference>
<evidence type="ECO:0000259" key="6">
    <source>
        <dbReference type="PROSITE" id="PS51387"/>
    </source>
</evidence>
<dbReference type="GO" id="GO:0071949">
    <property type="term" value="F:FAD binding"/>
    <property type="evidence" value="ECO:0007669"/>
    <property type="project" value="InterPro"/>
</dbReference>
<dbReference type="PANTHER" id="PTHR42934:SF1">
    <property type="entry name" value="GLYCOLATE OXIDASE SUBUNIT GLCD"/>
    <property type="match status" value="1"/>
</dbReference>
<dbReference type="PANTHER" id="PTHR42934">
    <property type="entry name" value="GLYCOLATE OXIDASE SUBUNIT GLCD"/>
    <property type="match status" value="1"/>
</dbReference>
<dbReference type="GO" id="GO:0016491">
    <property type="term" value="F:oxidoreductase activity"/>
    <property type="evidence" value="ECO:0007669"/>
    <property type="project" value="UniProtKB-KW"/>
</dbReference>
<evidence type="ECO:0000313" key="8">
    <source>
        <dbReference type="Proteomes" id="UP000297839"/>
    </source>
</evidence>
<dbReference type="Pfam" id="PF02913">
    <property type="entry name" value="FAD-oxidase_C"/>
    <property type="match status" value="1"/>
</dbReference>
<comment type="similarity">
    <text evidence="2">Belongs to the FAD-binding oxidoreductase/transferase type 4 family.</text>
</comment>
<dbReference type="Proteomes" id="UP000297839">
    <property type="component" value="Unassembled WGS sequence"/>
</dbReference>
<comment type="caution">
    <text evidence="7">The sequence shown here is derived from an EMBL/GenBank/DDBJ whole genome shotgun (WGS) entry which is preliminary data.</text>
</comment>
<dbReference type="FunFam" id="3.30.70.2740:FF:000001">
    <property type="entry name" value="D-lactate dehydrogenase mitochondrial"/>
    <property type="match status" value="1"/>
</dbReference>
<reference evidence="7 8" key="1">
    <citation type="submission" date="2019-03" db="EMBL/GenBank/DDBJ databases">
        <title>Ramlibacter sp. 18x22-1, whole genome shotgun sequence.</title>
        <authorList>
            <person name="Zhang X."/>
            <person name="Feng G."/>
            <person name="Zhu H."/>
        </authorList>
    </citation>
    <scope>NUCLEOTIDE SEQUENCE [LARGE SCALE GENOMIC DNA]</scope>
    <source>
        <strain evidence="7 8">18x22-1</strain>
    </source>
</reference>
<organism evidence="7 8">
    <name type="scientific">Ramlibacter humi</name>
    <dbReference type="NCBI Taxonomy" id="2530451"/>
    <lineage>
        <taxon>Bacteria</taxon>
        <taxon>Pseudomonadati</taxon>
        <taxon>Pseudomonadota</taxon>
        <taxon>Betaproteobacteria</taxon>
        <taxon>Burkholderiales</taxon>
        <taxon>Comamonadaceae</taxon>
        <taxon>Ramlibacter</taxon>
    </lineage>
</organism>
<dbReference type="InterPro" id="IPR016169">
    <property type="entry name" value="FAD-bd_PCMH_sub2"/>
</dbReference>
<comment type="cofactor">
    <cofactor evidence="1">
        <name>FAD</name>
        <dbReference type="ChEBI" id="CHEBI:57692"/>
    </cofactor>
</comment>
<dbReference type="Pfam" id="PF01565">
    <property type="entry name" value="FAD_binding_4"/>
    <property type="match status" value="1"/>
</dbReference>
<dbReference type="Gene3D" id="1.10.45.10">
    <property type="entry name" value="Vanillyl-alcohol Oxidase, Chain A, domain 4"/>
    <property type="match status" value="1"/>
</dbReference>
<dbReference type="SUPFAM" id="SSF56176">
    <property type="entry name" value="FAD-binding/transporter-associated domain-like"/>
    <property type="match status" value="1"/>
</dbReference>
<evidence type="ECO:0000313" key="7">
    <source>
        <dbReference type="EMBL" id="TFZ02036.1"/>
    </source>
</evidence>
<dbReference type="InterPro" id="IPR004113">
    <property type="entry name" value="FAD-bd_oxidored_4_C"/>
</dbReference>
<dbReference type="EMBL" id="SMLK01000003">
    <property type="protein sequence ID" value="TFZ02036.1"/>
    <property type="molecule type" value="Genomic_DNA"/>
</dbReference>
<evidence type="ECO:0000256" key="5">
    <source>
        <dbReference type="ARBA" id="ARBA00023002"/>
    </source>
</evidence>
<keyword evidence="3" id="KW-0285">Flavoprotein</keyword>
<dbReference type="RefSeq" id="WP_135250135.1">
    <property type="nucleotide sequence ID" value="NZ_SMLK01000003.1"/>
</dbReference>
<accession>A0A4Z0BRV2</accession>
<protein>
    <submittedName>
        <fullName evidence="7">FAD-binding protein</fullName>
    </submittedName>
</protein>
<dbReference type="InterPro" id="IPR051914">
    <property type="entry name" value="FAD-linked_OxidoTrans_Type4"/>
</dbReference>
<dbReference type="InterPro" id="IPR006094">
    <property type="entry name" value="Oxid_FAD_bind_N"/>
</dbReference>
<evidence type="ECO:0000256" key="1">
    <source>
        <dbReference type="ARBA" id="ARBA00001974"/>
    </source>
</evidence>
<keyword evidence="5" id="KW-0560">Oxidoreductase</keyword>
<dbReference type="Gene3D" id="3.30.465.10">
    <property type="match status" value="1"/>
</dbReference>
<feature type="domain" description="FAD-binding PCMH-type" evidence="6">
    <location>
        <begin position="50"/>
        <end position="228"/>
    </location>
</feature>
<proteinExistence type="inferred from homology"/>
<dbReference type="AlphaFoldDB" id="A0A4Z0BRV2"/>
<dbReference type="SUPFAM" id="SSF55103">
    <property type="entry name" value="FAD-linked oxidases, C-terminal domain"/>
    <property type="match status" value="1"/>
</dbReference>
<gene>
    <name evidence="7" type="ORF">EZ216_12730</name>
</gene>
<dbReference type="InterPro" id="IPR036318">
    <property type="entry name" value="FAD-bd_PCMH-like_sf"/>
</dbReference>
<name>A0A4Z0BRV2_9BURK</name>
<sequence>MNAPLDPAVASEAALLDRLLPALRAVLPPQALLWHAEETRPYECDGLTAYRERPLAVALPETEEQVQGVLRACHALGVPVVARGAGTGLSGGAMPHRQGVTLSLSRFNRIVSLDPASRTARVQCGVRNLAISEAAATYGLYYAPDPSSQIACTIGGNVAENSGGVHCLKYGLTLHNVLRVRGFTAEGEPVTFGSEALDASGYDLLGVVVGSEGMLAVTMEVTVKLVPKPQLARCIMASFDDLRKAGDAVAAVISAGIIPAGLEMMDKRMTAAVEDFVQAGYDLDAEAILLCESDGTPEEVEEEIARMTQVLRGAGATAIAVSRDEAERLRFWSGRKNAFPASGRISPDYMCMDSTIPRKRLADILLAIQEMERKYRLRCVNVFHAGDGNLHPLILFDANDPDELHRCEKFGADILEASVAMGGTVTGEHGVGVEKLNSMCVQFSPEEREQMFGVKRAFDPAGRLNPGKVIPTLHRCAEYGKMLVRGNRLPHPELPRF</sequence>
<dbReference type="InterPro" id="IPR016164">
    <property type="entry name" value="FAD-linked_Oxase-like_C"/>
</dbReference>
<evidence type="ECO:0000256" key="4">
    <source>
        <dbReference type="ARBA" id="ARBA00022827"/>
    </source>
</evidence>
<keyword evidence="8" id="KW-1185">Reference proteome</keyword>
<dbReference type="InterPro" id="IPR016171">
    <property type="entry name" value="Vanillyl_alc_oxidase_C-sub2"/>
</dbReference>
<keyword evidence="4" id="KW-0274">FAD</keyword>
<evidence type="ECO:0000256" key="3">
    <source>
        <dbReference type="ARBA" id="ARBA00022630"/>
    </source>
</evidence>
<dbReference type="InterPro" id="IPR016166">
    <property type="entry name" value="FAD-bd_PCMH"/>
</dbReference>
<dbReference type="OrthoDB" id="8522822at2"/>
<dbReference type="Gene3D" id="3.30.70.2740">
    <property type="match status" value="1"/>
</dbReference>